<dbReference type="EMBL" id="SRYJ01000161">
    <property type="protein sequence ID" value="TGY64183.1"/>
    <property type="molecule type" value="Genomic_DNA"/>
</dbReference>
<dbReference type="Proteomes" id="UP000310760">
    <property type="component" value="Unassembled WGS sequence"/>
</dbReference>
<proteinExistence type="predicted"/>
<evidence type="ECO:0000313" key="2">
    <source>
        <dbReference type="EMBL" id="TGY64183.1"/>
    </source>
</evidence>
<name>A0A4S2F8Q9_9BACT</name>
<evidence type="ECO:0000259" key="1">
    <source>
        <dbReference type="Pfam" id="PF03050"/>
    </source>
</evidence>
<comment type="caution">
    <text evidence="2">The sequence shown here is derived from an EMBL/GenBank/DDBJ whole genome shotgun (WGS) entry which is preliminary data.</text>
</comment>
<protein>
    <submittedName>
        <fullName evidence="2">IS66 family transposase</fullName>
    </submittedName>
</protein>
<feature type="non-terminal residue" evidence="2">
    <location>
        <position position="1"/>
    </location>
</feature>
<gene>
    <name evidence="2" type="ORF">E5339_21485</name>
</gene>
<evidence type="ECO:0000313" key="3">
    <source>
        <dbReference type="Proteomes" id="UP000310760"/>
    </source>
</evidence>
<feature type="non-terminal residue" evidence="2">
    <location>
        <position position="101"/>
    </location>
</feature>
<dbReference type="Pfam" id="PF03050">
    <property type="entry name" value="DDE_Tnp_IS66"/>
    <property type="match status" value="1"/>
</dbReference>
<dbReference type="AlphaFoldDB" id="A0A4S2F8Q9"/>
<feature type="domain" description="Transposase IS66 central" evidence="1">
    <location>
        <begin position="3"/>
        <end position="99"/>
    </location>
</feature>
<sequence>IPCLQHIKRKFIDCGENDPDAKRIVELINTLYQNEHKHKVGVDGWTVEQNLMHRKKYAPDILGEIKDVFDEIEERGDLLPKSELQEAITYLRKEWNAVVDI</sequence>
<accession>A0A4S2F8Q9</accession>
<reference evidence="2 3" key="1">
    <citation type="submission" date="2019-04" db="EMBL/GenBank/DDBJ databases">
        <title>Microbes associate with the intestines of laboratory mice.</title>
        <authorList>
            <person name="Navarre W."/>
            <person name="Wong E."/>
            <person name="Huang K."/>
            <person name="Tropini C."/>
            <person name="Ng K."/>
            <person name="Yu B."/>
        </authorList>
    </citation>
    <scope>NUCLEOTIDE SEQUENCE [LARGE SCALE GENOMIC DNA]</scope>
    <source>
        <strain evidence="2 3">NM22_B1</strain>
    </source>
</reference>
<dbReference type="InterPro" id="IPR004291">
    <property type="entry name" value="Transposase_IS66_central"/>
</dbReference>
<dbReference type="RefSeq" id="WP_168355586.1">
    <property type="nucleotide sequence ID" value="NZ_SRYJ01000161.1"/>
</dbReference>
<organism evidence="2 3">
    <name type="scientific">Phocaeicola sartorii</name>
    <dbReference type="NCBI Taxonomy" id="671267"/>
    <lineage>
        <taxon>Bacteria</taxon>
        <taxon>Pseudomonadati</taxon>
        <taxon>Bacteroidota</taxon>
        <taxon>Bacteroidia</taxon>
        <taxon>Bacteroidales</taxon>
        <taxon>Bacteroidaceae</taxon>
        <taxon>Phocaeicola</taxon>
    </lineage>
</organism>